<feature type="region of interest" description="Disordered" evidence="1">
    <location>
        <begin position="1"/>
        <end position="23"/>
    </location>
</feature>
<proteinExistence type="predicted"/>
<protein>
    <submittedName>
        <fullName evidence="3">EscU/YscU/HrcU family type III secretion system export apparatus switch protein</fullName>
    </submittedName>
</protein>
<dbReference type="PANTHER" id="PTHR30531">
    <property type="entry name" value="FLAGELLAR BIOSYNTHETIC PROTEIN FLHB"/>
    <property type="match status" value="1"/>
</dbReference>
<dbReference type="EMBL" id="JABCUV010000005">
    <property type="protein sequence ID" value="NMW93153.1"/>
    <property type="molecule type" value="Genomic_DNA"/>
</dbReference>
<sequence>MSDSGEKTEKATPHHLKKVREDGGLQKSQDLTGWISLAAGAALLPSLMDTAGHNGREQIAAVRELVNGVSMTEILGFLGQSLQGVLWTLLPFMLAIMLVAVLVNIIQGKGVFPSAKHLKPKLQNLNLVKGVKKIAGVQALWNGLKALLKTVAVGVVLYLIISGVMEIMGAAGHMSGRDLVNYGTDKMWLLIWASVIAGIVVSILDALFIFKKNQKQTKMSKQEVKEEYKQQEGDPQIKSQRRSRALQMSRNRMMNDAAEADVVVVNPTHYAVALKYEPGQGAPKVVAKGVDHLASRIREIALDNRVPMVEDVALARTLYSTAEIGVEIPEELYTAVAQVLAFCLLLKKRGARGGIHKMPQDLFAQMAPRDPEN</sequence>
<dbReference type="GO" id="GO:0005886">
    <property type="term" value="C:plasma membrane"/>
    <property type="evidence" value="ECO:0007669"/>
    <property type="project" value="TreeGrafter"/>
</dbReference>
<dbReference type="PANTHER" id="PTHR30531:SF12">
    <property type="entry name" value="FLAGELLAR BIOSYNTHETIC PROTEIN FLHB"/>
    <property type="match status" value="1"/>
</dbReference>
<dbReference type="PRINTS" id="PR00950">
    <property type="entry name" value="TYPE3IMSPROT"/>
</dbReference>
<evidence type="ECO:0000313" key="4">
    <source>
        <dbReference type="Proteomes" id="UP000582487"/>
    </source>
</evidence>
<name>A0A2J9KMX5_9ACTO</name>
<reference evidence="3 4" key="1">
    <citation type="submission" date="2020-04" db="EMBL/GenBank/DDBJ databases">
        <title>Antimicrobial susceptibility and clonality of vaginal-derived multi-drug resistant Mobiluncus isolates in China.</title>
        <authorList>
            <person name="Zhang X."/>
        </authorList>
    </citation>
    <scope>NUCLEOTIDE SEQUENCE [LARGE SCALE GENOMIC DNA]</scope>
    <source>
        <strain evidence="3 4">7</strain>
    </source>
</reference>
<feature type="transmembrane region" description="Helical" evidence="2">
    <location>
        <begin position="146"/>
        <end position="168"/>
    </location>
</feature>
<keyword evidence="2" id="KW-0812">Transmembrane</keyword>
<dbReference type="Pfam" id="PF01312">
    <property type="entry name" value="Bac_export_2"/>
    <property type="match status" value="1"/>
</dbReference>
<gene>
    <name evidence="3" type="ORF">HHJ74_05515</name>
</gene>
<feature type="transmembrane region" description="Helical" evidence="2">
    <location>
        <begin position="188"/>
        <end position="210"/>
    </location>
</feature>
<feature type="compositionally biased region" description="Basic and acidic residues" evidence="1">
    <location>
        <begin position="1"/>
        <end position="12"/>
    </location>
</feature>
<evidence type="ECO:0000313" key="3">
    <source>
        <dbReference type="EMBL" id="NMW93153.1"/>
    </source>
</evidence>
<dbReference type="GO" id="GO:0009306">
    <property type="term" value="P:protein secretion"/>
    <property type="evidence" value="ECO:0007669"/>
    <property type="project" value="InterPro"/>
</dbReference>
<keyword evidence="2" id="KW-1133">Transmembrane helix</keyword>
<dbReference type="RefSeq" id="WP_004013733.1">
    <property type="nucleotide sequence ID" value="NZ_JABCUV010000005.1"/>
</dbReference>
<dbReference type="InterPro" id="IPR029025">
    <property type="entry name" value="T3SS_substrate_exporter_C"/>
</dbReference>
<comment type="caution">
    <text evidence="3">The sequence shown here is derived from an EMBL/GenBank/DDBJ whole genome shotgun (WGS) entry which is preliminary data.</text>
</comment>
<evidence type="ECO:0000256" key="2">
    <source>
        <dbReference type="SAM" id="Phobius"/>
    </source>
</evidence>
<dbReference type="Gene3D" id="3.40.1690.10">
    <property type="entry name" value="secretion proteins EscU"/>
    <property type="match status" value="1"/>
</dbReference>
<accession>A0A2J9KMX5</accession>
<feature type="transmembrane region" description="Helical" evidence="2">
    <location>
        <begin position="85"/>
        <end position="106"/>
    </location>
</feature>
<keyword evidence="2" id="KW-0472">Membrane</keyword>
<dbReference type="InterPro" id="IPR006135">
    <property type="entry name" value="T3SS_substrate_exporter"/>
</dbReference>
<evidence type="ECO:0000256" key="1">
    <source>
        <dbReference type="SAM" id="MobiDB-lite"/>
    </source>
</evidence>
<dbReference type="AlphaFoldDB" id="A0A2J9KMX5"/>
<dbReference type="Proteomes" id="UP000582487">
    <property type="component" value="Unassembled WGS sequence"/>
</dbReference>
<dbReference type="OrthoDB" id="9807950at2"/>
<dbReference type="SUPFAM" id="SSF160544">
    <property type="entry name" value="EscU C-terminal domain-like"/>
    <property type="match status" value="1"/>
</dbReference>
<organism evidence="3 4">
    <name type="scientific">Mobiluncus mulieris</name>
    <dbReference type="NCBI Taxonomy" id="2052"/>
    <lineage>
        <taxon>Bacteria</taxon>
        <taxon>Bacillati</taxon>
        <taxon>Actinomycetota</taxon>
        <taxon>Actinomycetes</taxon>
        <taxon>Actinomycetales</taxon>
        <taxon>Actinomycetaceae</taxon>
        <taxon>Mobiluncus</taxon>
    </lineage>
</organism>